<evidence type="ECO:0000256" key="1">
    <source>
        <dbReference type="SAM" id="MobiDB-lite"/>
    </source>
</evidence>
<feature type="domain" description="C2H2-type" evidence="2">
    <location>
        <begin position="91"/>
        <end position="114"/>
    </location>
</feature>
<sequence length="1143" mass="128282">MTDEDLARLVSWGLHLNTPEPALICIACRYSLQPLGEAVNKHLWEKHSIPTGARRGLSALVRSLRLSDPNTITSRADGSAPHPYLIAQQGATCRHCLFRSTSVELVGRHLSKTHGLRGYKGSTIGDHLDDSIWLQSWTQNGSRAYWTVQTPAASNEATRDDVGGTPRHRQWLDALHRGERDRIAQEARTRLPSDTGGDDLSLTSNWMRRTDWASTFRGANRPILRRLALAPSADGRALAIGEASGQPVLSPSGDEQRLLVLGLALDAFFDRCEDTVLHTSHSIRCWLRGYFPDKPFKAPFQLPGRLTTRRRYRGLWKQMTYFAIRLWRLDPAVRREFVGSDMSPQWNGPLADLWQHSWWIGPGMSALSGSRPQRARMPEHGNSNSIGSESGEDSGSSGDDSTDGSDGDAEESDRTTTSSGDKHDRVRQSTLQNRAVLPALEQLGDLIGLLAAAFCKEEFYDGRAASTLLVYFSGVLGFSPDGHTFQRPTNYTSKLSALIYCIRLVLLEATLPRRAHPYIGWLARTASKQLATLQSARRRFLCWGCQAPMGELLSLLSYGRSISRSDGPTFRVRWSDDGECVSWADGRLSMNQFRQLGRKVLEDASSGCTHLMYGLRSRVRIESVQDDMANTSAGYSFLGDARNRLETAYLELSERACLNPLDGLMSHGLWNIPLVNEYLDRERGLVRQLMLLMYMFGGQAPRSTELFSIETENGPGTSRGIYVHGGSIVYVTRHTKARRATNREFQIARYLPREVSELLLSYLVYVRRFAEMLRRNCLGYVASSRLLFYTPGLEQTPWSSAALSKGLTIYTTKVLGLTFGVQAYRQLSIAITERHVRQISKSFDRYCDKGRDKDLEVAFAWQSGHRPLLRGTIYGLDAAYRDSLQPSLLRIYEWASCEWHHFLQTEAYTDSFDTDSVLEKAFRSEAQVLSSEGGDAAPKRKTLHESVLCAPSPKRACLSSYEVRTIDRQRTELDSATAKESTGALSHSTPMAIGQFDNSVTNTVRVSECRRVAYATNYKVVICIPCGHCIMPPPHTVRHFRDMHSNWPIKARKALAKFINELCLVEPESLTYSGQSVPPVPYLPILDGWNCLRCEYSCVSEGTMQTHSNTTHRWLKGHGKIWKAARVQTFFSGSNRRFFTVQG</sequence>
<dbReference type="AlphaFoldDB" id="A0AAJ0D4X4"/>
<feature type="domain" description="C2H2-type" evidence="2">
    <location>
        <begin position="1089"/>
        <end position="1112"/>
    </location>
</feature>
<evidence type="ECO:0000259" key="2">
    <source>
        <dbReference type="SMART" id="SM00355"/>
    </source>
</evidence>
<comment type="caution">
    <text evidence="3">The sequence shown here is derived from an EMBL/GenBank/DDBJ whole genome shotgun (WGS) entry which is preliminary data.</text>
</comment>
<proteinExistence type="predicted"/>
<feature type="compositionally biased region" description="Acidic residues" evidence="1">
    <location>
        <begin position="400"/>
        <end position="411"/>
    </location>
</feature>
<reference evidence="3" key="1">
    <citation type="submission" date="2023-04" db="EMBL/GenBank/DDBJ databases">
        <title>Black Yeasts Isolated from many extreme environments.</title>
        <authorList>
            <person name="Coleine C."/>
            <person name="Stajich J.E."/>
            <person name="Selbmann L."/>
        </authorList>
    </citation>
    <scope>NUCLEOTIDE SEQUENCE</scope>
    <source>
        <strain evidence="3">CCFEE 5312</strain>
    </source>
</reference>
<feature type="region of interest" description="Disordered" evidence="1">
    <location>
        <begin position="369"/>
        <end position="427"/>
    </location>
</feature>
<name>A0AAJ0D4X4_9PEZI</name>
<organism evidence="3 4">
    <name type="scientific">Extremus antarcticus</name>
    <dbReference type="NCBI Taxonomy" id="702011"/>
    <lineage>
        <taxon>Eukaryota</taxon>
        <taxon>Fungi</taxon>
        <taxon>Dikarya</taxon>
        <taxon>Ascomycota</taxon>
        <taxon>Pezizomycotina</taxon>
        <taxon>Dothideomycetes</taxon>
        <taxon>Dothideomycetidae</taxon>
        <taxon>Mycosphaerellales</taxon>
        <taxon>Extremaceae</taxon>
        <taxon>Extremus</taxon>
    </lineage>
</organism>
<gene>
    <name evidence="3" type="ORF">LTR09_012445</name>
</gene>
<evidence type="ECO:0000313" key="4">
    <source>
        <dbReference type="Proteomes" id="UP001271007"/>
    </source>
</evidence>
<keyword evidence="4" id="KW-1185">Reference proteome</keyword>
<protein>
    <recommendedName>
        <fullName evidence="2">C2H2-type domain-containing protein</fullName>
    </recommendedName>
</protein>
<dbReference type="Pfam" id="PF12013">
    <property type="entry name" value="OrsD"/>
    <property type="match status" value="2"/>
</dbReference>
<feature type="compositionally biased region" description="Low complexity" evidence="1">
    <location>
        <begin position="381"/>
        <end position="399"/>
    </location>
</feature>
<dbReference type="SMART" id="SM00355">
    <property type="entry name" value="ZnF_C2H2"/>
    <property type="match status" value="2"/>
</dbReference>
<evidence type="ECO:0000313" key="3">
    <source>
        <dbReference type="EMBL" id="KAK3046032.1"/>
    </source>
</evidence>
<dbReference type="InterPro" id="IPR022698">
    <property type="entry name" value="OrsD"/>
</dbReference>
<dbReference type="InterPro" id="IPR013087">
    <property type="entry name" value="Znf_C2H2_type"/>
</dbReference>
<dbReference type="EMBL" id="JAWDJX010000121">
    <property type="protein sequence ID" value="KAK3046032.1"/>
    <property type="molecule type" value="Genomic_DNA"/>
</dbReference>
<dbReference type="Proteomes" id="UP001271007">
    <property type="component" value="Unassembled WGS sequence"/>
</dbReference>
<accession>A0AAJ0D4X4</accession>